<evidence type="ECO:0000313" key="2">
    <source>
        <dbReference type="Proteomes" id="UP000005167"/>
    </source>
</evidence>
<dbReference type="EMBL" id="AFZB01000041">
    <property type="protein sequence ID" value="EGW53074.1"/>
    <property type="molecule type" value="Genomic_DNA"/>
</dbReference>
<accession>G2FJH2</accession>
<dbReference type="AlphaFoldDB" id="G2FJH2"/>
<proteinExistence type="predicted"/>
<sequence>MEFRQIFAALYFDLMIVACAGRILQTILQCCKRIDQTIIDAVPDPGVIL</sequence>
<dbReference type="Proteomes" id="UP000005167">
    <property type="component" value="Unassembled WGS sequence"/>
</dbReference>
<keyword evidence="2" id="KW-1185">Reference proteome</keyword>
<name>G2FJH2_9GAMM</name>
<reference evidence="1 2" key="1">
    <citation type="journal article" date="2011" name="ISME J.">
        <title>The endosymbionts of the deep-sea tubeworms Riftia pachyptila and Tevnia jerichonana share an identical physiology as revealed by proteogenomic analyses.</title>
        <authorList>
            <person name="Gardebrecht A."/>
            <person name="Markert S."/>
            <person name="Felbeck H."/>
            <person name="Thuermer A."/>
            <person name="Albrecht D."/>
            <person name="Wollherr A."/>
            <person name="Kabisch J."/>
            <person name="Lehmann R."/>
            <person name="Daniel R."/>
            <person name="Liesegang H."/>
            <person name="Hecker M."/>
            <person name="Sievert S.M."/>
            <person name="Schweder T."/>
        </authorList>
    </citation>
    <scope>NUCLEOTIDE SEQUENCE [LARGE SCALE GENOMIC DNA]</scope>
</reference>
<organism evidence="1 2">
    <name type="scientific">endosymbiont of Tevnia jerichonana</name>
    <name type="common">vent Tica</name>
    <dbReference type="NCBI Taxonomy" id="1049564"/>
    <lineage>
        <taxon>Bacteria</taxon>
        <taxon>Pseudomonadati</taxon>
        <taxon>Pseudomonadota</taxon>
        <taxon>Gammaproteobacteria</taxon>
        <taxon>sulfur-oxidizing symbionts</taxon>
    </lineage>
</organism>
<comment type="caution">
    <text evidence="1">The sequence shown here is derived from an EMBL/GenBank/DDBJ whole genome shotgun (WGS) entry which is preliminary data.</text>
</comment>
<evidence type="ECO:0000313" key="1">
    <source>
        <dbReference type="EMBL" id="EGW53074.1"/>
    </source>
</evidence>
<gene>
    <name evidence="1" type="ORF">TevJSym_bo00220</name>
</gene>
<protein>
    <submittedName>
        <fullName evidence="1">Uncharacterized protein</fullName>
    </submittedName>
</protein>